<name>A0A151Y1W5_9GAMM</name>
<evidence type="ECO:0008006" key="3">
    <source>
        <dbReference type="Google" id="ProtNLM"/>
    </source>
</evidence>
<evidence type="ECO:0000313" key="1">
    <source>
        <dbReference type="EMBL" id="KYQ72062.1"/>
    </source>
</evidence>
<accession>A0A151Y1W5</accession>
<gene>
    <name evidence="1" type="ORF">AZH43_12675</name>
</gene>
<dbReference type="InterPro" id="IPR021874">
    <property type="entry name" value="Phage_Mu_Gp27"/>
</dbReference>
<sequence>MSKSFMRKLTDEQRQFIYRMMEEDRFTLNEMMDEIRAEFPVDCIPSRSALGREKKNFAAEAKEFREIAAASEVLVKEFGEDPDDKGGMLLAQAVQAVVTRRALDELTNDGEDPDKPKMGIDDVGALARAARAAIMTKSKAMENRDEIRRQAREELLKEQDENLKKAAISQGMGEEQIQFWREKVLGIK</sequence>
<dbReference type="AlphaFoldDB" id="A0A151Y1W5"/>
<comment type="caution">
    <text evidence="1">The sequence shown here is derived from an EMBL/GenBank/DDBJ whole genome shotgun (WGS) entry which is preliminary data.</text>
</comment>
<dbReference type="STRING" id="1806892.AZH43_12675"/>
<reference evidence="1 2" key="1">
    <citation type="submission" date="2016-03" db="EMBL/GenBank/DDBJ databases">
        <title>Acinetobacter genomospecies 28 strain ANC 4149.</title>
        <authorList>
            <person name="Radolfova-Krizova L."/>
            <person name="Nemec A."/>
        </authorList>
    </citation>
    <scope>NUCLEOTIDE SEQUENCE [LARGE SCALE GENOMIC DNA]</scope>
    <source>
        <strain evidence="1 2">ANC 4149</strain>
    </source>
</reference>
<dbReference type="RefSeq" id="WP_067669020.1">
    <property type="nucleotide sequence ID" value="NZ_CBCSIK010000001.1"/>
</dbReference>
<keyword evidence="2" id="KW-1185">Reference proteome</keyword>
<proteinExistence type="predicted"/>
<dbReference type="OrthoDB" id="5873478at2"/>
<dbReference type="Proteomes" id="UP000076276">
    <property type="component" value="Unassembled WGS sequence"/>
</dbReference>
<evidence type="ECO:0000313" key="2">
    <source>
        <dbReference type="Proteomes" id="UP000076276"/>
    </source>
</evidence>
<dbReference type="EMBL" id="LUAW01000020">
    <property type="protein sequence ID" value="KYQ72062.1"/>
    <property type="molecule type" value="Genomic_DNA"/>
</dbReference>
<protein>
    <recommendedName>
        <fullName evidence="3">Small terminase subunit</fullName>
    </recommendedName>
</protein>
<organism evidence="1 2">
    <name type="scientific">Acinetobacter pragensis</name>
    <dbReference type="NCBI Taxonomy" id="1806892"/>
    <lineage>
        <taxon>Bacteria</taxon>
        <taxon>Pseudomonadati</taxon>
        <taxon>Pseudomonadota</taxon>
        <taxon>Gammaproteobacteria</taxon>
        <taxon>Moraxellales</taxon>
        <taxon>Moraxellaceae</taxon>
        <taxon>Acinetobacter</taxon>
    </lineage>
</organism>
<dbReference type="Pfam" id="PF11985">
    <property type="entry name" value="Phage_Mu_Gp27"/>
    <property type="match status" value="1"/>
</dbReference>